<feature type="compositionally biased region" description="Polar residues" evidence="1">
    <location>
        <begin position="124"/>
        <end position="140"/>
    </location>
</feature>
<gene>
    <name evidence="2" type="ORF">H6G24_23185</name>
</gene>
<reference evidence="2 3" key="1">
    <citation type="journal article" date="2020" name="ISME J.">
        <title>Comparative genomics reveals insights into cyanobacterial evolution and habitat adaptation.</title>
        <authorList>
            <person name="Chen M.Y."/>
            <person name="Teng W.K."/>
            <person name="Zhao L."/>
            <person name="Hu C.X."/>
            <person name="Zhou Y.K."/>
            <person name="Han B.P."/>
            <person name="Song L.R."/>
            <person name="Shu W.S."/>
        </authorList>
    </citation>
    <scope>NUCLEOTIDE SEQUENCE [LARGE SCALE GENOMIC DNA]</scope>
    <source>
        <strain evidence="2 3">FACHB-288</strain>
    </source>
</reference>
<evidence type="ECO:0000313" key="2">
    <source>
        <dbReference type="EMBL" id="MBD2198375.1"/>
    </source>
</evidence>
<accession>A0ABR8AFU7</accession>
<dbReference type="Proteomes" id="UP000658514">
    <property type="component" value="Unassembled WGS sequence"/>
</dbReference>
<evidence type="ECO:0000313" key="3">
    <source>
        <dbReference type="Proteomes" id="UP000658514"/>
    </source>
</evidence>
<keyword evidence="3" id="KW-1185">Reference proteome</keyword>
<organism evidence="2 3">
    <name type="scientific">Calothrix parietina FACHB-288</name>
    <dbReference type="NCBI Taxonomy" id="2692896"/>
    <lineage>
        <taxon>Bacteria</taxon>
        <taxon>Bacillati</taxon>
        <taxon>Cyanobacteriota</taxon>
        <taxon>Cyanophyceae</taxon>
        <taxon>Nostocales</taxon>
        <taxon>Calotrichaceae</taxon>
        <taxon>Calothrix</taxon>
    </lineage>
</organism>
<proteinExistence type="predicted"/>
<dbReference type="RefSeq" id="WP_190545927.1">
    <property type="nucleotide sequence ID" value="NZ_CAWPNO010000074.1"/>
</dbReference>
<evidence type="ECO:0000256" key="1">
    <source>
        <dbReference type="SAM" id="MobiDB-lite"/>
    </source>
</evidence>
<dbReference type="EMBL" id="JACJQH010000040">
    <property type="protein sequence ID" value="MBD2198375.1"/>
    <property type="molecule type" value="Genomic_DNA"/>
</dbReference>
<sequence>MPDQKSPPSEMIRVPVPLIKVVRRLSKLHRQGHTIALLQALEELIEEFDSKNDIDITAGSKPVKQLEKHLLKLESHLADQGSSVETKLETITKKLEQIERAISTISSANASGRYNNSRPRRQTYSHQQPQVELQPRTNENLAPRLGVSPQSLIAEREKLSTKEFLSWSRHRDPMSTAWEWNAKDGLYHPQR</sequence>
<protein>
    <submittedName>
        <fullName evidence="2">Uncharacterized protein</fullName>
    </submittedName>
</protein>
<name>A0ABR8AFU7_9CYAN</name>
<comment type="caution">
    <text evidence="2">The sequence shown here is derived from an EMBL/GenBank/DDBJ whole genome shotgun (WGS) entry which is preliminary data.</text>
</comment>
<feature type="region of interest" description="Disordered" evidence="1">
    <location>
        <begin position="109"/>
        <end position="145"/>
    </location>
</feature>